<evidence type="ECO:0000313" key="2">
    <source>
        <dbReference type="WBParaSite" id="ES5_v2.g13196.t1"/>
    </source>
</evidence>
<protein>
    <submittedName>
        <fullName evidence="2">Uncharacterized protein</fullName>
    </submittedName>
</protein>
<evidence type="ECO:0000313" key="1">
    <source>
        <dbReference type="Proteomes" id="UP000887579"/>
    </source>
</evidence>
<name>A0AC34F7T5_9BILA</name>
<dbReference type="WBParaSite" id="ES5_v2.g13196.t1">
    <property type="protein sequence ID" value="ES5_v2.g13196.t1"/>
    <property type="gene ID" value="ES5_v2.g13196"/>
</dbReference>
<sequence length="497" mass="56316">MEHGSYVMHPSPFRHQIPQPKMVVTLKDKFGIFFNELVKLALFKSNPQHSSFYDLLSGCLSPEDFVIYLGDIFGSYQPYLLHFLMSEPFFSQPFSLETPEGQAVANGDQYFPNGNPSFPNGNQSVSNRHPSFSNGDQSFSKRHPSFSHEDHSFSNRRPSFSSGDQSFSNRHPSFSYEDHSFDDSLEIPDMNVTFTSPTPSISPEIHVPLPKVEPPSSSPFPIYNEKKFLDQKKDVKPVRNKSTRKSKEKRKAATVTASATVTPTVKKEKEVTENKPLPVIFSPQKINEPLSKSVYVEPDDTLLNPDEVLKYMKKKRVNFKSISQDAINSMAEFVNVEIRVFSTKVLDATKARQTAPLLDTFPDDDTEAVPNDIKTQINVLDAYYLANDLKDAKSEEGKKMVNARNNRKRDLEEMHNVANEVARAALGGKKRNWGASSSKASKSRSNTFIKTYRIHAQDVLFAMHHDKRLQNSWAYRNAVRIHSFAYGSAYSTSSRYS</sequence>
<organism evidence="1 2">
    <name type="scientific">Panagrolaimus sp. ES5</name>
    <dbReference type="NCBI Taxonomy" id="591445"/>
    <lineage>
        <taxon>Eukaryota</taxon>
        <taxon>Metazoa</taxon>
        <taxon>Ecdysozoa</taxon>
        <taxon>Nematoda</taxon>
        <taxon>Chromadorea</taxon>
        <taxon>Rhabditida</taxon>
        <taxon>Tylenchina</taxon>
        <taxon>Panagrolaimomorpha</taxon>
        <taxon>Panagrolaimoidea</taxon>
        <taxon>Panagrolaimidae</taxon>
        <taxon>Panagrolaimus</taxon>
    </lineage>
</organism>
<proteinExistence type="predicted"/>
<accession>A0AC34F7T5</accession>
<dbReference type="Proteomes" id="UP000887579">
    <property type="component" value="Unplaced"/>
</dbReference>
<reference evidence="2" key="1">
    <citation type="submission" date="2022-11" db="UniProtKB">
        <authorList>
            <consortium name="WormBaseParasite"/>
        </authorList>
    </citation>
    <scope>IDENTIFICATION</scope>
</reference>